<name>A0A1Q9F1E6_SYMMI</name>
<proteinExistence type="predicted"/>
<feature type="signal peptide" evidence="1">
    <location>
        <begin position="1"/>
        <end position="19"/>
    </location>
</feature>
<evidence type="ECO:0000313" key="2">
    <source>
        <dbReference type="EMBL" id="OLQ13518.1"/>
    </source>
</evidence>
<keyword evidence="1" id="KW-0732">Signal</keyword>
<evidence type="ECO:0000256" key="1">
    <source>
        <dbReference type="SAM" id="SignalP"/>
    </source>
</evidence>
<organism evidence="2 3">
    <name type="scientific">Symbiodinium microadriaticum</name>
    <name type="common">Dinoflagellate</name>
    <name type="synonym">Zooxanthella microadriatica</name>
    <dbReference type="NCBI Taxonomy" id="2951"/>
    <lineage>
        <taxon>Eukaryota</taxon>
        <taxon>Sar</taxon>
        <taxon>Alveolata</taxon>
        <taxon>Dinophyceae</taxon>
        <taxon>Suessiales</taxon>
        <taxon>Symbiodiniaceae</taxon>
        <taxon>Symbiodinium</taxon>
    </lineage>
</organism>
<dbReference type="InterPro" id="IPR011009">
    <property type="entry name" value="Kinase-like_dom_sf"/>
</dbReference>
<dbReference type="AlphaFoldDB" id="A0A1Q9F1E6"/>
<sequence length="428" mass="46889">MSTCLQLAAMFFMLPPLGASESADLLWGHISRSHSLCQGTLGRVKVGFRQGRFEVFRARKPYVGRLVHQRARRPELAESSLITGFDMIRLALHGGKVASGQHFRALETLAAPGKGGSGLLGWSCAETVASLRFGGDADARKPQGAGELRNVMFCTLRPGAAPRECRASEETENATAVCLSEHHDQPQDLTLPTLYLQDSARVPGRHCWHSLRNPRHVASLGVDIFISSGYRGCFGTVAKATDKLSGVRRAFKTVSKVKQAQMSKKAMVMMTMTACEDLAMTVTVMFVKLQRWHSWTIRAFAAELLWEMSCSQREGPGAQIAFEVGIVAKAGISSLCAGGDLQQRLEGFTDQFLPEPTAASLMKQLFSAMNYLHQPLFLGRYPLRLNSNYAGCGCKVTWRRLMRGLVCDISRVLGKSTIASAAWQFGAQ</sequence>
<dbReference type="Proteomes" id="UP000186817">
    <property type="component" value="Unassembled WGS sequence"/>
</dbReference>
<gene>
    <name evidence="2" type="ORF">AK812_SmicGene2485</name>
</gene>
<protein>
    <submittedName>
        <fullName evidence="2">Uncharacterized protein</fullName>
    </submittedName>
</protein>
<feature type="chain" id="PRO_5013362591" evidence="1">
    <location>
        <begin position="20"/>
        <end position="428"/>
    </location>
</feature>
<dbReference type="OrthoDB" id="10252171at2759"/>
<dbReference type="SUPFAM" id="SSF56112">
    <property type="entry name" value="Protein kinase-like (PK-like)"/>
    <property type="match status" value="1"/>
</dbReference>
<reference evidence="2 3" key="1">
    <citation type="submission" date="2016-02" db="EMBL/GenBank/DDBJ databases">
        <title>Genome analysis of coral dinoflagellate symbionts highlights evolutionary adaptations to a symbiotic lifestyle.</title>
        <authorList>
            <person name="Aranda M."/>
            <person name="Li Y."/>
            <person name="Liew Y.J."/>
            <person name="Baumgarten S."/>
            <person name="Simakov O."/>
            <person name="Wilson M."/>
            <person name="Piel J."/>
            <person name="Ashoor H."/>
            <person name="Bougouffa S."/>
            <person name="Bajic V.B."/>
            <person name="Ryu T."/>
            <person name="Ravasi T."/>
            <person name="Bayer T."/>
            <person name="Micklem G."/>
            <person name="Kim H."/>
            <person name="Bhak J."/>
            <person name="Lajeunesse T.C."/>
            <person name="Voolstra C.R."/>
        </authorList>
    </citation>
    <scope>NUCLEOTIDE SEQUENCE [LARGE SCALE GENOMIC DNA]</scope>
    <source>
        <strain evidence="2 3">CCMP2467</strain>
    </source>
</reference>
<comment type="caution">
    <text evidence="2">The sequence shown here is derived from an EMBL/GenBank/DDBJ whole genome shotgun (WGS) entry which is preliminary data.</text>
</comment>
<evidence type="ECO:0000313" key="3">
    <source>
        <dbReference type="Proteomes" id="UP000186817"/>
    </source>
</evidence>
<keyword evidence="3" id="KW-1185">Reference proteome</keyword>
<accession>A0A1Q9F1E6</accession>
<dbReference type="EMBL" id="LSRX01000027">
    <property type="protein sequence ID" value="OLQ13518.1"/>
    <property type="molecule type" value="Genomic_DNA"/>
</dbReference>